<feature type="compositionally biased region" description="Acidic residues" evidence="1">
    <location>
        <begin position="1"/>
        <end position="15"/>
    </location>
</feature>
<evidence type="ECO:0000313" key="3">
    <source>
        <dbReference type="Proteomes" id="UP000436088"/>
    </source>
</evidence>
<keyword evidence="2" id="KW-0687">Ribonucleoprotein</keyword>
<feature type="region of interest" description="Disordered" evidence="1">
    <location>
        <begin position="1"/>
        <end position="20"/>
    </location>
</feature>
<dbReference type="Proteomes" id="UP000436088">
    <property type="component" value="Unassembled WGS sequence"/>
</dbReference>
<evidence type="ECO:0000313" key="2">
    <source>
        <dbReference type="EMBL" id="KAE8672407.1"/>
    </source>
</evidence>
<keyword evidence="3" id="KW-1185">Reference proteome</keyword>
<keyword evidence="2" id="KW-0689">Ribosomal protein</keyword>
<gene>
    <name evidence="2" type="ORF">F3Y22_tig00111841pilonHSYRG00018</name>
</gene>
<name>A0A6A2YE87_HIBSY</name>
<evidence type="ECO:0000256" key="1">
    <source>
        <dbReference type="SAM" id="MobiDB-lite"/>
    </source>
</evidence>
<reference evidence="2" key="1">
    <citation type="submission" date="2019-09" db="EMBL/GenBank/DDBJ databases">
        <title>Draft genome information of white flower Hibiscus syriacus.</title>
        <authorList>
            <person name="Kim Y.-M."/>
        </authorList>
    </citation>
    <scope>NUCLEOTIDE SEQUENCE [LARGE SCALE GENOMIC DNA]</scope>
    <source>
        <strain evidence="2">YM2019G1</strain>
    </source>
</reference>
<protein>
    <submittedName>
        <fullName evidence="2">Ribosomal protein S4</fullName>
    </submittedName>
</protein>
<dbReference type="EMBL" id="VEPZ02001445">
    <property type="protein sequence ID" value="KAE8672407.1"/>
    <property type="molecule type" value="Genomic_DNA"/>
</dbReference>
<comment type="caution">
    <text evidence="2">The sequence shown here is derived from an EMBL/GenBank/DDBJ whole genome shotgun (WGS) entry which is preliminary data.</text>
</comment>
<organism evidence="2 3">
    <name type="scientific">Hibiscus syriacus</name>
    <name type="common">Rose of Sharon</name>
    <dbReference type="NCBI Taxonomy" id="106335"/>
    <lineage>
        <taxon>Eukaryota</taxon>
        <taxon>Viridiplantae</taxon>
        <taxon>Streptophyta</taxon>
        <taxon>Embryophyta</taxon>
        <taxon>Tracheophyta</taxon>
        <taxon>Spermatophyta</taxon>
        <taxon>Magnoliopsida</taxon>
        <taxon>eudicotyledons</taxon>
        <taxon>Gunneridae</taxon>
        <taxon>Pentapetalae</taxon>
        <taxon>rosids</taxon>
        <taxon>malvids</taxon>
        <taxon>Malvales</taxon>
        <taxon>Malvaceae</taxon>
        <taxon>Malvoideae</taxon>
        <taxon>Hibiscus</taxon>
    </lineage>
</organism>
<proteinExistence type="predicted"/>
<dbReference type="AlphaFoldDB" id="A0A6A2YE87"/>
<accession>A0A6A2YE87</accession>
<sequence length="102" mass="11028">MEAESGESSMEEAELESPRSVVVQMKKKAETLVLHSQVLRIREEDSHLGEDFIAATNNNQVVLGGDAVGGVMSENNTGPRRVNVILASKPILPSSPLKKGMR</sequence>
<dbReference type="GO" id="GO:0005840">
    <property type="term" value="C:ribosome"/>
    <property type="evidence" value="ECO:0007669"/>
    <property type="project" value="UniProtKB-KW"/>
</dbReference>